<feature type="compositionally biased region" description="Polar residues" evidence="1">
    <location>
        <begin position="31"/>
        <end position="42"/>
    </location>
</feature>
<dbReference type="GeneID" id="77676609"/>
<feature type="transmembrane region" description="Helical" evidence="2">
    <location>
        <begin position="513"/>
        <end position="536"/>
    </location>
</feature>
<gene>
    <name evidence="3" type="ORF">NESG_01636</name>
</gene>
<reference evidence="3 4" key="1">
    <citation type="journal article" date="2014" name="Genome Announc.">
        <title>Genome Sequence of the Microsporidian Species Nematocida sp1 Strain ERTm6 (ATCC PRA-372).</title>
        <authorList>
            <person name="Bakowski M.A."/>
            <person name="Priest M."/>
            <person name="Young S."/>
            <person name="Cuomo C.A."/>
            <person name="Troemel E.R."/>
        </authorList>
    </citation>
    <scope>NUCLEOTIDE SEQUENCE [LARGE SCALE GENOMIC DNA]</scope>
    <source>
        <strain evidence="3 4">ERTm6</strain>
    </source>
</reference>
<sequence>MREEFELLNSNRTIVEENKKRNKEEKDRSQNKSGLKISQNSDMNMNMNMNKPSCSKLNSSIPNTKDQMYSNSTTNFVENSLYVGKDNESKDIYSVQRQESIDLFKDINQEVDPNVPEISNSFNFAHFQFKTTHMLANELTFSSKEKNIYNVHIQTIYNAYEKCFSYINSQEYTNNLSMNTLENISIEMNKILEVIIRHREIILKKYTVKENQMLLNFITRKEEILVNAIHYKQETMIDLFEEPSQMQALLLKSIFQNIQDIKWIMEYYKKRKYQIDMETKHEVSNYEMKILQKQQQEYMEDQPDSYAYAILSRIRKSKNNEFWEKVLTPLSKLHGVDTFYVHLSTGLILLSHTIFFVTAQALQKIKSERITILYYYVHMLYNTVLGSLLLVYSLRKIFVAYKCKKNNPEIYKNILSAVQRNKHIIRASILSFISLLVVVGNSFILTLNMDNLILCIKESVKIVYDRFAAGRVLDGVMLIVFELILALISLTLTSLFFGCLFKRKWLYERKKKMSGYALIMCIFVIYSVIFFIMSVIYDSNQIVNKNSMSYRYHIGYAIQIFCTVALQVHRAMLFLKGSPQIENAFKEGRINRLRYNYIFAIVLVGIISGVICALGLFFYVIDVHKNLIKLSRTNIAKKLPIVLATKNYKDLLEAYFHY</sequence>
<feature type="transmembrane region" description="Helical" evidence="2">
    <location>
        <begin position="476"/>
        <end position="501"/>
    </location>
</feature>
<keyword evidence="2" id="KW-0472">Membrane</keyword>
<feature type="transmembrane region" description="Helical" evidence="2">
    <location>
        <begin position="373"/>
        <end position="394"/>
    </location>
</feature>
<keyword evidence="2" id="KW-1133">Transmembrane helix</keyword>
<feature type="transmembrane region" description="Helical" evidence="2">
    <location>
        <begin position="556"/>
        <end position="575"/>
    </location>
</feature>
<dbReference type="EMBL" id="AKIJ01000004">
    <property type="protein sequence ID" value="KFG25658.1"/>
    <property type="molecule type" value="Genomic_DNA"/>
</dbReference>
<dbReference type="RefSeq" id="XP_052904213.1">
    <property type="nucleotide sequence ID" value="XM_053049263.1"/>
</dbReference>
<feature type="transmembrane region" description="Helical" evidence="2">
    <location>
        <begin position="424"/>
        <end position="444"/>
    </location>
</feature>
<feature type="transmembrane region" description="Helical" evidence="2">
    <location>
        <begin position="596"/>
        <end position="621"/>
    </location>
</feature>
<evidence type="ECO:0000313" key="4">
    <source>
        <dbReference type="Proteomes" id="UP000054524"/>
    </source>
</evidence>
<protein>
    <submittedName>
        <fullName evidence="3">Uncharacterized protein</fullName>
    </submittedName>
</protein>
<name>A0A086J0J0_NEMA1</name>
<comment type="caution">
    <text evidence="3">The sequence shown here is derived from an EMBL/GenBank/DDBJ whole genome shotgun (WGS) entry which is preliminary data.</text>
</comment>
<accession>A0A086J0J0</accession>
<organism evidence="3 4">
    <name type="scientific">Nematocida ausubeli (strain ATCC PRA-371 / ERTm2)</name>
    <name type="common">Nematode killer fungus</name>
    <dbReference type="NCBI Taxonomy" id="1913371"/>
    <lineage>
        <taxon>Eukaryota</taxon>
        <taxon>Fungi</taxon>
        <taxon>Fungi incertae sedis</taxon>
        <taxon>Microsporidia</taxon>
        <taxon>Nematocida</taxon>
    </lineage>
</organism>
<keyword evidence="2" id="KW-0812">Transmembrane</keyword>
<dbReference type="HOGENOM" id="CLU_419244_0_0_1"/>
<proteinExistence type="predicted"/>
<dbReference type="AlphaFoldDB" id="A0A086J0J0"/>
<dbReference type="Proteomes" id="UP000054524">
    <property type="component" value="Unassembled WGS sequence"/>
</dbReference>
<feature type="region of interest" description="Disordered" evidence="1">
    <location>
        <begin position="16"/>
        <end position="45"/>
    </location>
</feature>
<evidence type="ECO:0000313" key="3">
    <source>
        <dbReference type="EMBL" id="KFG25658.1"/>
    </source>
</evidence>
<keyword evidence="4" id="KW-1185">Reference proteome</keyword>
<feature type="compositionally biased region" description="Basic and acidic residues" evidence="1">
    <location>
        <begin position="16"/>
        <end position="30"/>
    </location>
</feature>
<evidence type="ECO:0000256" key="2">
    <source>
        <dbReference type="SAM" id="Phobius"/>
    </source>
</evidence>
<evidence type="ECO:0000256" key="1">
    <source>
        <dbReference type="SAM" id="MobiDB-lite"/>
    </source>
</evidence>